<evidence type="ECO:0000256" key="4">
    <source>
        <dbReference type="ARBA" id="ARBA00022801"/>
    </source>
</evidence>
<organism evidence="9 10">
    <name type="scientific">Erysipelothrix rhusiopathiae ATCC 19414</name>
    <dbReference type="NCBI Taxonomy" id="525280"/>
    <lineage>
        <taxon>Bacteria</taxon>
        <taxon>Bacillati</taxon>
        <taxon>Bacillota</taxon>
        <taxon>Erysipelotrichia</taxon>
        <taxon>Erysipelotrichales</taxon>
        <taxon>Erysipelotrichaceae</taxon>
        <taxon>Erysipelothrix</taxon>
    </lineage>
</organism>
<name>E7FWQ5_ERYRH</name>
<comment type="caution">
    <text evidence="9">The sequence shown here is derived from an EMBL/GenBank/DDBJ whole genome shotgun (WGS) entry which is preliminary data.</text>
</comment>
<keyword evidence="6 7" id="KW-0472">Membrane</keyword>
<evidence type="ECO:0000256" key="6">
    <source>
        <dbReference type="ARBA" id="ARBA00023136"/>
    </source>
</evidence>
<comment type="subcellular location">
    <subcellularLocation>
        <location evidence="1">Cell membrane</location>
        <topology evidence="1">Multi-pass membrane protein</topology>
    </subcellularLocation>
</comment>
<feature type="transmembrane region" description="Helical" evidence="7">
    <location>
        <begin position="57"/>
        <end position="80"/>
    </location>
</feature>
<dbReference type="PANTHER" id="PTHR14969:SF62">
    <property type="entry name" value="DECAPRENYLPHOSPHORYL-5-PHOSPHORIBOSE PHOSPHATASE RV3807C-RELATED"/>
    <property type="match status" value="1"/>
</dbReference>
<feature type="transmembrane region" description="Helical" evidence="7">
    <location>
        <begin position="100"/>
        <end position="120"/>
    </location>
</feature>
<protein>
    <submittedName>
        <fullName evidence="9">PAP2 family protein</fullName>
        <ecNumber evidence="9">3.1.3.4</ecNumber>
    </submittedName>
</protein>
<reference evidence="9" key="1">
    <citation type="submission" date="2011-01" db="EMBL/GenBank/DDBJ databases">
        <authorList>
            <person name="Muzny D."/>
            <person name="Qin X."/>
            <person name="Buhay C."/>
            <person name="Dugan-Rocha S."/>
            <person name="Ding Y."/>
            <person name="Chen G."/>
            <person name="Hawes A."/>
            <person name="Holder M."/>
            <person name="Jhangiani S."/>
            <person name="Johnson A."/>
            <person name="Khan Z."/>
            <person name="Li Z."/>
            <person name="Liu W."/>
            <person name="Liu X."/>
            <person name="Perez L."/>
            <person name="Shen H."/>
            <person name="Wang Q."/>
            <person name="Watt J."/>
            <person name="Xi L."/>
            <person name="Xin Y."/>
            <person name="Zhou J."/>
            <person name="Deng J."/>
            <person name="Jiang H."/>
            <person name="Liu Y."/>
            <person name="Qu J."/>
            <person name="Song X.-Z."/>
            <person name="Zhang L."/>
            <person name="Villasana D."/>
            <person name="Johnson A."/>
            <person name="Liu J."/>
            <person name="Liyanage D."/>
            <person name="Lorensuhewa L."/>
            <person name="Robinson T."/>
            <person name="Song A."/>
            <person name="Song B.-B."/>
            <person name="Dinh H."/>
            <person name="Thornton R."/>
            <person name="Coyle M."/>
            <person name="Francisco L."/>
            <person name="Jackson L."/>
            <person name="Javaid M."/>
            <person name="Korchina V."/>
            <person name="Kovar C."/>
            <person name="Mata R."/>
            <person name="Mathew T."/>
            <person name="Ngo R."/>
            <person name="Nguyen L."/>
            <person name="Nguyen N."/>
            <person name="Okwuonu G."/>
            <person name="Ongeri F."/>
            <person name="Pham C."/>
            <person name="Simmons D."/>
            <person name="Wilczek-Boney K."/>
            <person name="Hale W."/>
            <person name="Jakkamsetti A."/>
            <person name="Pham P."/>
            <person name="Ruth R."/>
            <person name="San Lucas F."/>
            <person name="Warren J."/>
            <person name="Zhang J."/>
            <person name="Zhao Z."/>
            <person name="Zhou C."/>
            <person name="Zhu D."/>
            <person name="Lee S."/>
            <person name="Bess C."/>
            <person name="Blankenburg K."/>
            <person name="Forbes L."/>
            <person name="Fu Q."/>
            <person name="Gubbala S."/>
            <person name="Hirani K."/>
            <person name="Jayaseelan J.C."/>
            <person name="Lara F."/>
            <person name="Munidasa M."/>
            <person name="Palculict T."/>
            <person name="Patil S."/>
            <person name="Pu L.-L."/>
            <person name="Saada N."/>
            <person name="Tang L."/>
            <person name="Weissenberger G."/>
            <person name="Zhu Y."/>
            <person name="Hemphill L."/>
            <person name="Shang Y."/>
            <person name="Youmans B."/>
            <person name="Ayvaz T."/>
            <person name="Ross M."/>
            <person name="Santibanez J."/>
            <person name="Aqrawi P."/>
            <person name="Gross S."/>
            <person name="Joshi V."/>
            <person name="Fowler G."/>
            <person name="Nazareth L."/>
            <person name="Reid J."/>
            <person name="Worley K."/>
            <person name="Petrosino J."/>
            <person name="Highlander S."/>
            <person name="Gibbs R."/>
        </authorList>
    </citation>
    <scope>NUCLEOTIDE SEQUENCE [LARGE SCALE GENOMIC DNA]</scope>
    <source>
        <strain evidence="9">ATCC 19414</strain>
    </source>
</reference>
<accession>E7FWQ5</accession>
<dbReference type="STRING" id="1648.A2I91_00140"/>
<dbReference type="SUPFAM" id="SSF48317">
    <property type="entry name" value="Acid phosphatase/Vanadium-dependent haloperoxidase"/>
    <property type="match status" value="1"/>
</dbReference>
<evidence type="ECO:0000256" key="2">
    <source>
        <dbReference type="ARBA" id="ARBA00022475"/>
    </source>
</evidence>
<evidence type="ECO:0000259" key="8">
    <source>
        <dbReference type="SMART" id="SM00014"/>
    </source>
</evidence>
<dbReference type="EC" id="3.1.3.4" evidence="9"/>
<keyword evidence="4 9" id="KW-0378">Hydrolase</keyword>
<feature type="domain" description="Phosphatidic acid phosphatase type 2/haloperoxidase" evidence="8">
    <location>
        <begin position="60"/>
        <end position="166"/>
    </location>
</feature>
<evidence type="ECO:0000313" key="10">
    <source>
        <dbReference type="Proteomes" id="UP000003028"/>
    </source>
</evidence>
<feature type="transmembrane region" description="Helical" evidence="7">
    <location>
        <begin position="168"/>
        <end position="185"/>
    </location>
</feature>
<evidence type="ECO:0000256" key="3">
    <source>
        <dbReference type="ARBA" id="ARBA00022692"/>
    </source>
</evidence>
<sequence>MMNRVINMELSILNWIQTLRTPMLDRFFALFTSLGDHGEIWFIILLILFVMKKTRKVAILGLIAISVEVVLISGIIKPIVMRPRPFYANPVDLIISVPRGSSFPSGHAASSFAVAMILYFNNIKYKPIYISLAILMAFSRLYAYVHYPSDVLVGTLLGIFIAYEVTKYQDVLFIIMNSILVRIGIKKEIAP</sequence>
<feature type="transmembrane region" description="Helical" evidence="7">
    <location>
        <begin position="27"/>
        <end position="50"/>
    </location>
</feature>
<keyword evidence="3 7" id="KW-0812">Transmembrane</keyword>
<dbReference type="Gene3D" id="1.20.144.10">
    <property type="entry name" value="Phosphatidic acid phosphatase type 2/haloperoxidase"/>
    <property type="match status" value="2"/>
</dbReference>
<dbReference type="PANTHER" id="PTHR14969">
    <property type="entry name" value="SPHINGOSINE-1-PHOSPHATE PHOSPHOHYDROLASE"/>
    <property type="match status" value="1"/>
</dbReference>
<dbReference type="InterPro" id="IPR000326">
    <property type="entry name" value="PAP2/HPO"/>
</dbReference>
<dbReference type="AlphaFoldDB" id="E7FWQ5"/>
<dbReference type="Proteomes" id="UP000003028">
    <property type="component" value="Unassembled WGS sequence"/>
</dbReference>
<evidence type="ECO:0000256" key="5">
    <source>
        <dbReference type="ARBA" id="ARBA00022989"/>
    </source>
</evidence>
<dbReference type="GO" id="GO:0005886">
    <property type="term" value="C:plasma membrane"/>
    <property type="evidence" value="ECO:0007669"/>
    <property type="project" value="UniProtKB-SubCell"/>
</dbReference>
<proteinExistence type="predicted"/>
<evidence type="ECO:0000313" key="9">
    <source>
        <dbReference type="EMBL" id="EFY08519.1"/>
    </source>
</evidence>
<dbReference type="InterPro" id="IPR036938">
    <property type="entry name" value="PAP2/HPO_sf"/>
</dbReference>
<keyword evidence="10" id="KW-1185">Reference proteome</keyword>
<dbReference type="GO" id="GO:0008195">
    <property type="term" value="F:phosphatidate phosphatase activity"/>
    <property type="evidence" value="ECO:0007669"/>
    <property type="project" value="UniProtKB-EC"/>
</dbReference>
<keyword evidence="2" id="KW-1003">Cell membrane</keyword>
<evidence type="ECO:0000256" key="7">
    <source>
        <dbReference type="SAM" id="Phobius"/>
    </source>
</evidence>
<dbReference type="EMBL" id="ACLK02000002">
    <property type="protein sequence ID" value="EFY08519.1"/>
    <property type="molecule type" value="Genomic_DNA"/>
</dbReference>
<keyword evidence="5 7" id="KW-1133">Transmembrane helix</keyword>
<evidence type="ECO:0000256" key="1">
    <source>
        <dbReference type="ARBA" id="ARBA00004651"/>
    </source>
</evidence>
<dbReference type="SMART" id="SM00014">
    <property type="entry name" value="acidPPc"/>
    <property type="match status" value="1"/>
</dbReference>
<dbReference type="Pfam" id="PF01569">
    <property type="entry name" value="PAP2"/>
    <property type="match status" value="1"/>
</dbReference>
<gene>
    <name evidence="9" type="ORF">HMPREF0357_10625</name>
</gene>